<evidence type="ECO:0000313" key="1">
    <source>
        <dbReference type="EMBL" id="KAG0427240.1"/>
    </source>
</evidence>
<dbReference type="EMBL" id="JABSTQ010009648">
    <property type="protein sequence ID" value="KAG0427240.1"/>
    <property type="molecule type" value="Genomic_DNA"/>
</dbReference>
<feature type="non-terminal residue" evidence="1">
    <location>
        <position position="1"/>
    </location>
</feature>
<comment type="caution">
    <text evidence="1">The sequence shown here is derived from an EMBL/GenBank/DDBJ whole genome shotgun (WGS) entry which is preliminary data.</text>
</comment>
<sequence>HSLVSESKAVKALDGPFLKRMDGMAHMTQKNIGGGQTLGFGGVFGHLDDPKLEIRV</sequence>
<reference evidence="1 2" key="1">
    <citation type="journal article" date="2020" name="Cell">
        <title>Large-Scale Comparative Analyses of Tick Genomes Elucidate Their Genetic Diversity and Vector Capacities.</title>
        <authorList>
            <consortium name="Tick Genome and Microbiome Consortium (TIGMIC)"/>
            <person name="Jia N."/>
            <person name="Wang J."/>
            <person name="Shi W."/>
            <person name="Du L."/>
            <person name="Sun Y."/>
            <person name="Zhan W."/>
            <person name="Jiang J.F."/>
            <person name="Wang Q."/>
            <person name="Zhang B."/>
            <person name="Ji P."/>
            <person name="Bell-Sakyi L."/>
            <person name="Cui X.M."/>
            <person name="Yuan T.T."/>
            <person name="Jiang B.G."/>
            <person name="Yang W.F."/>
            <person name="Lam T.T."/>
            <person name="Chang Q.C."/>
            <person name="Ding S.J."/>
            <person name="Wang X.J."/>
            <person name="Zhu J.G."/>
            <person name="Ruan X.D."/>
            <person name="Zhao L."/>
            <person name="Wei J.T."/>
            <person name="Ye R.Z."/>
            <person name="Que T.C."/>
            <person name="Du C.H."/>
            <person name="Zhou Y.H."/>
            <person name="Cheng J.X."/>
            <person name="Dai P.F."/>
            <person name="Guo W.B."/>
            <person name="Han X.H."/>
            <person name="Huang E.J."/>
            <person name="Li L.F."/>
            <person name="Wei W."/>
            <person name="Gao Y.C."/>
            <person name="Liu J.Z."/>
            <person name="Shao H.Z."/>
            <person name="Wang X."/>
            <person name="Wang C.C."/>
            <person name="Yang T.C."/>
            <person name="Huo Q.B."/>
            <person name="Li W."/>
            <person name="Chen H.Y."/>
            <person name="Chen S.E."/>
            <person name="Zhou L.G."/>
            <person name="Ni X.B."/>
            <person name="Tian J.H."/>
            <person name="Sheng Y."/>
            <person name="Liu T."/>
            <person name="Pan Y.S."/>
            <person name="Xia L.Y."/>
            <person name="Li J."/>
            <person name="Zhao F."/>
            <person name="Cao W.C."/>
        </authorList>
    </citation>
    <scope>NUCLEOTIDE SEQUENCE [LARGE SCALE GENOMIC DNA]</scope>
    <source>
        <strain evidence="1">Iper-2018</strain>
    </source>
</reference>
<organism evidence="1 2">
    <name type="scientific">Ixodes persulcatus</name>
    <name type="common">Taiga tick</name>
    <dbReference type="NCBI Taxonomy" id="34615"/>
    <lineage>
        <taxon>Eukaryota</taxon>
        <taxon>Metazoa</taxon>
        <taxon>Ecdysozoa</taxon>
        <taxon>Arthropoda</taxon>
        <taxon>Chelicerata</taxon>
        <taxon>Arachnida</taxon>
        <taxon>Acari</taxon>
        <taxon>Parasitiformes</taxon>
        <taxon>Ixodida</taxon>
        <taxon>Ixodoidea</taxon>
        <taxon>Ixodidae</taxon>
        <taxon>Ixodinae</taxon>
        <taxon>Ixodes</taxon>
    </lineage>
</organism>
<evidence type="ECO:0000313" key="2">
    <source>
        <dbReference type="Proteomes" id="UP000805193"/>
    </source>
</evidence>
<name>A0AC60Q209_IXOPE</name>
<accession>A0AC60Q209</accession>
<proteinExistence type="predicted"/>
<dbReference type="Proteomes" id="UP000805193">
    <property type="component" value="Unassembled WGS sequence"/>
</dbReference>
<keyword evidence="2" id="KW-1185">Reference proteome</keyword>
<protein>
    <submittedName>
        <fullName evidence="1">Uncharacterized protein</fullName>
    </submittedName>
</protein>
<gene>
    <name evidence="1" type="ORF">HPB47_025696</name>
</gene>